<organism evidence="3 4">
    <name type="scientific">Lysinibacillus halotolerans</name>
    <dbReference type="NCBI Taxonomy" id="1368476"/>
    <lineage>
        <taxon>Bacteria</taxon>
        <taxon>Bacillati</taxon>
        <taxon>Bacillota</taxon>
        <taxon>Bacilli</taxon>
        <taxon>Bacillales</taxon>
        <taxon>Bacillaceae</taxon>
        <taxon>Lysinibacillus</taxon>
    </lineage>
</organism>
<dbReference type="HAMAP" id="MF_01139">
    <property type="entry name" value="ISPT"/>
    <property type="match status" value="1"/>
</dbReference>
<evidence type="ECO:0000313" key="4">
    <source>
        <dbReference type="Proteomes" id="UP000279909"/>
    </source>
</evidence>
<dbReference type="Pfam" id="PF01255">
    <property type="entry name" value="Prenyltransf"/>
    <property type="match status" value="1"/>
</dbReference>
<proteinExistence type="inferred from homology"/>
<evidence type="ECO:0000256" key="1">
    <source>
        <dbReference type="ARBA" id="ARBA00022679"/>
    </source>
</evidence>
<dbReference type="InterPro" id="IPR001441">
    <property type="entry name" value="UPP_synth-like"/>
</dbReference>
<sequence length="263" mass="30560">MLKKLFSKSKKGKQSSRVEEFLLDNECLPSHIAIIMDGNGRWAKKRAMPRIAGHHEGMQTVRKIARIADDLGIKVLTLYAFSTENWRRPKSEVDYLMSLPQMFLNSFMPELMERNIRIQMIGDKEGLPNNTKKALDEAMEKTKHNTGLILNFAMNYGSRAEIVRAMKDIMIEVNNGNISIDAIDETMIDQYLMTSNLPEPDLLIRTSGEVRLSNFMLWQLAYTEFWFTDILWPDFDHQSFMEAIHAYQKRNRRYGGLKGEEMK</sequence>
<dbReference type="EMBL" id="RHLQ01000001">
    <property type="protein sequence ID" value="RND01742.1"/>
    <property type="molecule type" value="Genomic_DNA"/>
</dbReference>
<dbReference type="GO" id="GO:0000287">
    <property type="term" value="F:magnesium ion binding"/>
    <property type="evidence" value="ECO:0007669"/>
    <property type="project" value="UniProtKB-UniRule"/>
</dbReference>
<evidence type="ECO:0000313" key="3">
    <source>
        <dbReference type="EMBL" id="RND01742.1"/>
    </source>
</evidence>
<dbReference type="GO" id="GO:0005829">
    <property type="term" value="C:cytosol"/>
    <property type="evidence" value="ECO:0007669"/>
    <property type="project" value="TreeGrafter"/>
</dbReference>
<comment type="subunit">
    <text evidence="2">Homodimer.</text>
</comment>
<keyword evidence="1 2" id="KW-0808">Transferase</keyword>
<feature type="binding site" evidence="2">
    <location>
        <position position="42"/>
    </location>
    <ligand>
        <name>substrate</name>
    </ligand>
</feature>
<dbReference type="GO" id="GO:0030145">
    <property type="term" value="F:manganese ion binding"/>
    <property type="evidence" value="ECO:0007669"/>
    <property type="project" value="TreeGrafter"/>
</dbReference>
<dbReference type="GO" id="GO:0016094">
    <property type="term" value="P:polyprenol biosynthetic process"/>
    <property type="evidence" value="ECO:0007669"/>
    <property type="project" value="TreeGrafter"/>
</dbReference>
<dbReference type="PROSITE" id="PS01066">
    <property type="entry name" value="UPP_SYNTHASE"/>
    <property type="match status" value="1"/>
</dbReference>
<dbReference type="NCBIfam" id="TIGR00055">
    <property type="entry name" value="uppS"/>
    <property type="match status" value="1"/>
</dbReference>
<dbReference type="GO" id="GO:0008834">
    <property type="term" value="F:ditrans,polycis-undecaprenyl-diphosphate synthase [(2E,6E)-farnesyl-diphosphate specific] activity"/>
    <property type="evidence" value="ECO:0007669"/>
    <property type="project" value="TreeGrafter"/>
</dbReference>
<dbReference type="InterPro" id="IPR036424">
    <property type="entry name" value="UPP_synth-like_sf"/>
</dbReference>
<feature type="active site" description="Proton acceptor" evidence="2">
    <location>
        <position position="85"/>
    </location>
</feature>
<name>A0A3M8HH19_9BACI</name>
<keyword evidence="4" id="KW-1185">Reference proteome</keyword>
<feature type="binding site" evidence="2">
    <location>
        <begin position="211"/>
        <end position="213"/>
    </location>
    <ligand>
        <name>substrate</name>
    </ligand>
</feature>
<feature type="binding site" evidence="2">
    <location>
        <position position="37"/>
    </location>
    <ligand>
        <name>Mg(2+)</name>
        <dbReference type="ChEBI" id="CHEBI:18420"/>
    </ligand>
</feature>
<reference evidence="3 4" key="1">
    <citation type="journal article" date="2014" name="Int. J. Syst. Evol. Microbiol.">
        <title>Lysinibacillus halotolerans sp. nov., isolated from saline-alkaline soil.</title>
        <authorList>
            <person name="Kong D."/>
            <person name="Wang Y."/>
            <person name="Zhao B."/>
            <person name="Li Y."/>
            <person name="Song J."/>
            <person name="Zhai Y."/>
            <person name="Zhang C."/>
            <person name="Wang H."/>
            <person name="Chen X."/>
            <person name="Zhao B."/>
            <person name="Ruan Z."/>
        </authorList>
    </citation>
    <scope>NUCLEOTIDE SEQUENCE [LARGE SCALE GENOMIC DNA]</scope>
    <source>
        <strain evidence="3 4">MCCC 1A12703</strain>
    </source>
</reference>
<protein>
    <recommendedName>
        <fullName evidence="2">Isoprenyl transferase</fullName>
        <ecNumber evidence="2">2.5.1.-</ecNumber>
    </recommendedName>
</protein>
<feature type="active site" evidence="2">
    <location>
        <position position="37"/>
    </location>
</feature>
<feature type="binding site" evidence="2">
    <location>
        <position position="50"/>
    </location>
    <ligand>
        <name>substrate</name>
    </ligand>
</feature>
<comment type="function">
    <text evidence="2">Catalyzes the condensation of isopentenyl diphosphate (IPP) with allylic pyrophosphates generating different type of terpenoids.</text>
</comment>
<dbReference type="FunFam" id="3.40.1180.10:FF:000001">
    <property type="entry name" value="(2E,6E)-farnesyl-diphosphate-specific ditrans,polycis-undecaprenyl-diphosphate synthase"/>
    <property type="match status" value="1"/>
</dbReference>
<feature type="binding site" evidence="2">
    <location>
        <position position="86"/>
    </location>
    <ligand>
        <name>substrate</name>
    </ligand>
</feature>
<dbReference type="Proteomes" id="UP000279909">
    <property type="component" value="Unassembled WGS sequence"/>
</dbReference>
<dbReference type="InterPro" id="IPR018520">
    <property type="entry name" value="UPP_synth-like_CS"/>
</dbReference>
<comment type="similarity">
    <text evidence="2">Belongs to the UPP synthase family.</text>
</comment>
<dbReference type="AlphaFoldDB" id="A0A3M8HH19"/>
<dbReference type="CDD" id="cd00475">
    <property type="entry name" value="Cis_IPPS"/>
    <property type="match status" value="1"/>
</dbReference>
<keyword evidence="2" id="KW-0479">Metal-binding</keyword>
<dbReference type="SUPFAM" id="SSF64005">
    <property type="entry name" value="Undecaprenyl diphosphate synthase"/>
    <property type="match status" value="1"/>
</dbReference>
<comment type="cofactor">
    <cofactor evidence="2">
        <name>Mg(2+)</name>
        <dbReference type="ChEBI" id="CHEBI:18420"/>
    </cofactor>
    <text evidence="2">Binds 2 magnesium ions per subunit.</text>
</comment>
<dbReference type="PANTHER" id="PTHR10291:SF0">
    <property type="entry name" value="DEHYDRODOLICHYL DIPHOSPHATE SYNTHASE 2"/>
    <property type="match status" value="1"/>
</dbReference>
<feature type="binding site" evidence="2">
    <location>
        <position position="224"/>
    </location>
    <ligand>
        <name>Mg(2+)</name>
        <dbReference type="ChEBI" id="CHEBI:18420"/>
    </ligand>
</feature>
<feature type="binding site" evidence="2">
    <location>
        <position position="54"/>
    </location>
    <ligand>
        <name>substrate</name>
    </ligand>
</feature>
<feature type="binding site" evidence="2">
    <location>
        <position position="88"/>
    </location>
    <ligand>
        <name>substrate</name>
    </ligand>
</feature>
<dbReference type="OrthoDB" id="4191603at2"/>
<dbReference type="NCBIfam" id="NF011405">
    <property type="entry name" value="PRK14830.1"/>
    <property type="match status" value="1"/>
</dbReference>
<evidence type="ECO:0000256" key="2">
    <source>
        <dbReference type="HAMAP-Rule" id="MF_01139"/>
    </source>
</evidence>
<gene>
    <name evidence="3" type="ORF">EC501_00800</name>
</gene>
<accession>A0A3M8HH19</accession>
<comment type="caution">
    <text evidence="3">The sequence shown here is derived from an EMBL/GenBank/DDBJ whole genome shotgun (WGS) entry which is preliminary data.</text>
</comment>
<dbReference type="PANTHER" id="PTHR10291">
    <property type="entry name" value="DEHYDRODOLICHYL DIPHOSPHATE SYNTHASE FAMILY MEMBER"/>
    <property type="match status" value="1"/>
</dbReference>
<dbReference type="RefSeq" id="WP_122970389.1">
    <property type="nucleotide sequence ID" value="NZ_RHLQ01000001.1"/>
</dbReference>
<dbReference type="Gene3D" id="3.40.1180.10">
    <property type="entry name" value="Decaprenyl diphosphate synthase-like"/>
    <property type="match status" value="1"/>
</dbReference>
<feature type="binding site" evidence="2">
    <location>
        <begin position="82"/>
        <end position="84"/>
    </location>
    <ligand>
        <name>substrate</name>
    </ligand>
</feature>
<feature type="binding site" evidence="2">
    <location>
        <begin position="38"/>
        <end position="41"/>
    </location>
    <ligand>
        <name>substrate</name>
    </ligand>
</feature>
<keyword evidence="2" id="KW-0460">Magnesium</keyword>
<feature type="binding site" evidence="2">
    <location>
        <position position="205"/>
    </location>
    <ligand>
        <name>substrate</name>
    </ligand>
</feature>
<dbReference type="EC" id="2.5.1.-" evidence="2"/>